<protein>
    <submittedName>
        <fullName evidence="1">Chitin synthase 4</fullName>
    </submittedName>
</protein>
<accession>A0ABR2H785</accession>
<dbReference type="InterPro" id="IPR011990">
    <property type="entry name" value="TPR-like_helical_dom_sf"/>
</dbReference>
<comment type="caution">
    <text evidence="1">The sequence shown here is derived from an EMBL/GenBank/DDBJ whole genome shotgun (WGS) entry which is preliminary data.</text>
</comment>
<organism evidence="1 2">
    <name type="scientific">Tritrichomonas musculus</name>
    <dbReference type="NCBI Taxonomy" id="1915356"/>
    <lineage>
        <taxon>Eukaryota</taxon>
        <taxon>Metamonada</taxon>
        <taxon>Parabasalia</taxon>
        <taxon>Tritrichomonadida</taxon>
        <taxon>Tritrichomonadidae</taxon>
        <taxon>Tritrichomonas</taxon>
    </lineage>
</organism>
<reference evidence="1 2" key="1">
    <citation type="submission" date="2024-04" db="EMBL/GenBank/DDBJ databases">
        <title>Tritrichomonas musculus Genome.</title>
        <authorList>
            <person name="Alves-Ferreira E."/>
            <person name="Grigg M."/>
            <person name="Lorenzi H."/>
            <person name="Galac M."/>
        </authorList>
    </citation>
    <scope>NUCLEOTIDE SEQUENCE [LARGE SCALE GENOMIC DNA]</scope>
    <source>
        <strain evidence="1 2">EAF2021</strain>
    </source>
</reference>
<dbReference type="PANTHER" id="PTHR11102">
    <property type="entry name" value="SEL-1-LIKE PROTEIN"/>
    <property type="match status" value="1"/>
</dbReference>
<evidence type="ECO:0000313" key="2">
    <source>
        <dbReference type="Proteomes" id="UP001470230"/>
    </source>
</evidence>
<dbReference type="SUPFAM" id="SSF81901">
    <property type="entry name" value="HCP-like"/>
    <property type="match status" value="1"/>
</dbReference>
<dbReference type="InterPro" id="IPR050767">
    <property type="entry name" value="Sel1_AlgK"/>
</dbReference>
<dbReference type="Gene3D" id="1.25.40.10">
    <property type="entry name" value="Tetratricopeptide repeat domain"/>
    <property type="match status" value="1"/>
</dbReference>
<dbReference type="Proteomes" id="UP001470230">
    <property type="component" value="Unassembled WGS sequence"/>
</dbReference>
<evidence type="ECO:0000313" key="1">
    <source>
        <dbReference type="EMBL" id="KAK8841801.1"/>
    </source>
</evidence>
<sequence length="112" mass="12906">MDKEKAFYYIKKAADAGYTLGILNYARFLELGIGTDTNLEEAKNYYKMAIEKGSIDSIFYYSSLINSHLPDLADEALYYLKEAEKGHNEAMYIYASKFVNDQEEKLLQESSR</sequence>
<name>A0ABR2H785_9EUKA</name>
<dbReference type="EMBL" id="JAPFFF010000040">
    <property type="protein sequence ID" value="KAK8841801.1"/>
    <property type="molecule type" value="Genomic_DNA"/>
</dbReference>
<gene>
    <name evidence="1" type="ORF">M9Y10_026750</name>
</gene>
<proteinExistence type="predicted"/>
<dbReference type="PANTHER" id="PTHR11102:SF160">
    <property type="entry name" value="ERAD-ASSOCIATED E3 UBIQUITIN-PROTEIN LIGASE COMPONENT HRD3"/>
    <property type="match status" value="1"/>
</dbReference>
<keyword evidence="2" id="KW-1185">Reference proteome</keyword>